<accession>A0A8H5CQC1</accession>
<protein>
    <submittedName>
        <fullName evidence="1">Uncharacterized protein</fullName>
    </submittedName>
</protein>
<dbReference type="EMBL" id="JAACJM010000106">
    <property type="protein sequence ID" value="KAF5346022.1"/>
    <property type="molecule type" value="Genomic_DNA"/>
</dbReference>
<dbReference type="AlphaFoldDB" id="A0A8H5CQC1"/>
<reference evidence="1 2" key="1">
    <citation type="journal article" date="2020" name="ISME J.">
        <title>Uncovering the hidden diversity of litter-decomposition mechanisms in mushroom-forming fungi.</title>
        <authorList>
            <person name="Floudas D."/>
            <person name="Bentzer J."/>
            <person name="Ahren D."/>
            <person name="Johansson T."/>
            <person name="Persson P."/>
            <person name="Tunlid A."/>
        </authorList>
    </citation>
    <scope>NUCLEOTIDE SEQUENCE [LARGE SCALE GENOMIC DNA]</scope>
    <source>
        <strain evidence="1 2">CBS 291.85</strain>
    </source>
</reference>
<evidence type="ECO:0000313" key="1">
    <source>
        <dbReference type="EMBL" id="KAF5346022.1"/>
    </source>
</evidence>
<organism evidence="1 2">
    <name type="scientific">Tetrapyrgos nigripes</name>
    <dbReference type="NCBI Taxonomy" id="182062"/>
    <lineage>
        <taxon>Eukaryota</taxon>
        <taxon>Fungi</taxon>
        <taxon>Dikarya</taxon>
        <taxon>Basidiomycota</taxon>
        <taxon>Agaricomycotina</taxon>
        <taxon>Agaricomycetes</taxon>
        <taxon>Agaricomycetidae</taxon>
        <taxon>Agaricales</taxon>
        <taxon>Marasmiineae</taxon>
        <taxon>Marasmiaceae</taxon>
        <taxon>Tetrapyrgos</taxon>
    </lineage>
</organism>
<dbReference type="Proteomes" id="UP000559256">
    <property type="component" value="Unassembled WGS sequence"/>
</dbReference>
<keyword evidence="2" id="KW-1185">Reference proteome</keyword>
<comment type="caution">
    <text evidence="1">The sequence shown here is derived from an EMBL/GenBank/DDBJ whole genome shotgun (WGS) entry which is preliminary data.</text>
</comment>
<proteinExistence type="predicted"/>
<evidence type="ECO:0000313" key="2">
    <source>
        <dbReference type="Proteomes" id="UP000559256"/>
    </source>
</evidence>
<name>A0A8H5CQC1_9AGAR</name>
<sequence length="68" mass="7681">MFKYEVSGAVLDGAIFVDISDKSDGWIRVLVPANHFDVVTPEVFLRWLLAAQYNKRPAASFNSKHSRV</sequence>
<gene>
    <name evidence="1" type="ORF">D9758_013859</name>
</gene>